<reference evidence="2" key="1">
    <citation type="submission" date="2016-11" db="EMBL/GenBank/DDBJ databases">
        <authorList>
            <person name="Varghese N."/>
            <person name="Submissions S."/>
        </authorList>
    </citation>
    <scope>NUCLEOTIDE SEQUENCE [LARGE SCALE GENOMIC DNA]</scope>
    <source>
        <strain evidence="2">DSM 17539</strain>
    </source>
</reference>
<dbReference type="Proteomes" id="UP000184406">
    <property type="component" value="Unassembled WGS sequence"/>
</dbReference>
<accession>A0A1M4U8H8</accession>
<organism evidence="1 2">
    <name type="scientific">Arenibacter palladensis</name>
    <dbReference type="NCBI Taxonomy" id="237373"/>
    <lineage>
        <taxon>Bacteria</taxon>
        <taxon>Pseudomonadati</taxon>
        <taxon>Bacteroidota</taxon>
        <taxon>Flavobacteriia</taxon>
        <taxon>Flavobacteriales</taxon>
        <taxon>Flavobacteriaceae</taxon>
        <taxon>Arenibacter</taxon>
    </lineage>
</organism>
<keyword evidence="2" id="KW-1185">Reference proteome</keyword>
<evidence type="ECO:0000313" key="2">
    <source>
        <dbReference type="Proteomes" id="UP000184406"/>
    </source>
</evidence>
<proteinExistence type="predicted"/>
<evidence type="ECO:0000313" key="1">
    <source>
        <dbReference type="EMBL" id="SHE53025.1"/>
    </source>
</evidence>
<name>A0A1M4U8H8_9FLAO</name>
<dbReference type="AlphaFoldDB" id="A0A1M4U8H8"/>
<dbReference type="EMBL" id="FQUX01000001">
    <property type="protein sequence ID" value="SHE53025.1"/>
    <property type="molecule type" value="Genomic_DNA"/>
</dbReference>
<protein>
    <submittedName>
        <fullName evidence="1">Uncharacterized protein</fullName>
    </submittedName>
</protein>
<sequence length="49" mass="5497">MLEARLKNRQPIAVTSHANSVEKALNDALDKVIASMETIYGRSKDHPNY</sequence>
<gene>
    <name evidence="1" type="ORF">SAMN03080594_101531</name>
</gene>